<keyword evidence="4" id="KW-0812">Transmembrane</keyword>
<dbReference type="PANTHER" id="PTHR31306">
    <property type="entry name" value="ALPHA-1,6-MANNOSYLTRANSFERASE MNN11-RELATED"/>
    <property type="match status" value="1"/>
</dbReference>
<evidence type="ECO:0000256" key="3">
    <source>
        <dbReference type="ARBA" id="ARBA00022679"/>
    </source>
</evidence>
<evidence type="ECO:0000313" key="6">
    <source>
        <dbReference type="Proteomes" id="UP000770015"/>
    </source>
</evidence>
<dbReference type="AlphaFoldDB" id="A0A9P8VJK1"/>
<organism evidence="5 6">
    <name type="scientific">Plectosphaerella plurivora</name>
    <dbReference type="NCBI Taxonomy" id="936078"/>
    <lineage>
        <taxon>Eukaryota</taxon>
        <taxon>Fungi</taxon>
        <taxon>Dikarya</taxon>
        <taxon>Ascomycota</taxon>
        <taxon>Pezizomycotina</taxon>
        <taxon>Sordariomycetes</taxon>
        <taxon>Hypocreomycetidae</taxon>
        <taxon>Glomerellales</taxon>
        <taxon>Plectosphaerellaceae</taxon>
        <taxon>Plectosphaerella</taxon>
    </lineage>
</organism>
<keyword evidence="3" id="KW-0808">Transferase</keyword>
<evidence type="ECO:0000256" key="4">
    <source>
        <dbReference type="SAM" id="Phobius"/>
    </source>
</evidence>
<keyword evidence="4" id="KW-0472">Membrane</keyword>
<comment type="similarity">
    <text evidence="1">Belongs to the glycosyltransferase 34 family.</text>
</comment>
<dbReference type="OrthoDB" id="3763672at2759"/>
<dbReference type="PANTHER" id="PTHR31306:SF3">
    <property type="entry name" value="NUCLEOTIDE-DIPHOSPHO-SUGAR TRANSFERASE DOMAIN-CONTAINING PROTEIN"/>
    <property type="match status" value="1"/>
</dbReference>
<evidence type="ECO:0000256" key="1">
    <source>
        <dbReference type="ARBA" id="ARBA00005664"/>
    </source>
</evidence>
<protein>
    <recommendedName>
        <fullName evidence="7">Nucleotide-diphospho-sugar transferase domain-containing protein</fullName>
    </recommendedName>
</protein>
<dbReference type="GO" id="GO:0000139">
    <property type="term" value="C:Golgi membrane"/>
    <property type="evidence" value="ECO:0007669"/>
    <property type="project" value="TreeGrafter"/>
</dbReference>
<dbReference type="InterPro" id="IPR008630">
    <property type="entry name" value="Glyco_trans_34"/>
</dbReference>
<keyword evidence="4" id="KW-1133">Transmembrane helix</keyword>
<dbReference type="InterPro" id="IPR029044">
    <property type="entry name" value="Nucleotide-diphossugar_trans"/>
</dbReference>
<dbReference type="SUPFAM" id="SSF53448">
    <property type="entry name" value="Nucleotide-diphospho-sugar transferases"/>
    <property type="match status" value="1"/>
</dbReference>
<accession>A0A9P8VJK1</accession>
<name>A0A9P8VJK1_9PEZI</name>
<keyword evidence="2" id="KW-0328">Glycosyltransferase</keyword>
<dbReference type="Pfam" id="PF05637">
    <property type="entry name" value="Glyco_transf_34"/>
    <property type="match status" value="1"/>
</dbReference>
<evidence type="ECO:0000313" key="5">
    <source>
        <dbReference type="EMBL" id="KAH6692705.1"/>
    </source>
</evidence>
<gene>
    <name evidence="5" type="ORF">F5X68DRAFT_273887</name>
</gene>
<dbReference type="GO" id="GO:0016757">
    <property type="term" value="F:glycosyltransferase activity"/>
    <property type="evidence" value="ECO:0007669"/>
    <property type="project" value="UniProtKB-KW"/>
</dbReference>
<reference evidence="5" key="1">
    <citation type="journal article" date="2021" name="Nat. Commun.">
        <title>Genetic determinants of endophytism in the Arabidopsis root mycobiome.</title>
        <authorList>
            <person name="Mesny F."/>
            <person name="Miyauchi S."/>
            <person name="Thiergart T."/>
            <person name="Pickel B."/>
            <person name="Atanasova L."/>
            <person name="Karlsson M."/>
            <person name="Huettel B."/>
            <person name="Barry K.W."/>
            <person name="Haridas S."/>
            <person name="Chen C."/>
            <person name="Bauer D."/>
            <person name="Andreopoulos W."/>
            <person name="Pangilinan J."/>
            <person name="LaButti K."/>
            <person name="Riley R."/>
            <person name="Lipzen A."/>
            <person name="Clum A."/>
            <person name="Drula E."/>
            <person name="Henrissat B."/>
            <person name="Kohler A."/>
            <person name="Grigoriev I.V."/>
            <person name="Martin F.M."/>
            <person name="Hacquard S."/>
        </authorList>
    </citation>
    <scope>NUCLEOTIDE SEQUENCE</scope>
    <source>
        <strain evidence="5">MPI-SDFR-AT-0117</strain>
    </source>
</reference>
<comment type="caution">
    <text evidence="5">The sequence shown here is derived from an EMBL/GenBank/DDBJ whole genome shotgun (WGS) entry which is preliminary data.</text>
</comment>
<dbReference type="Proteomes" id="UP000770015">
    <property type="component" value="Unassembled WGS sequence"/>
</dbReference>
<dbReference type="EMBL" id="JAGSXJ010000004">
    <property type="protein sequence ID" value="KAH6692705.1"/>
    <property type="molecule type" value="Genomic_DNA"/>
</dbReference>
<sequence>MALGNLNSGWRQYGDKMRMGFSGSGPARILQQIRYHLRQRPFVFIGALIFSFACLLFASRSSVPWAYDTLYTKVYSEYPSPIPAVEDFSRLIAALWKPYVHPLENLTFTTDTGTDYAIPEGANLWQEPLGKDLLILDVDTRIDNVARTMGPAIFKKENMTPRAAGILNHYIYSQIHGYDYKFVRAPPATDRHNTWVKVPIIQEALKQYRFVVFLDSDAVFVQPNMPIEWLMNLWNVTEKTMLAMAEDPNSKHNQDAKGWVLWNTGFIVAQASERTQELFDVWKDCPLGNRFPECRHWAYDWAHEQAAFGNHIRYAYNQTDELRALPCSDANGAPYIGGCRGRFVSHFWMHKEKTIDVLHNMVGAALKRRLRDGQVDQVFDAFVHPLLGTVSGDLNKVVDKMLNGDDKSE</sequence>
<evidence type="ECO:0008006" key="7">
    <source>
        <dbReference type="Google" id="ProtNLM"/>
    </source>
</evidence>
<dbReference type="GO" id="GO:0006487">
    <property type="term" value="P:protein N-linked glycosylation"/>
    <property type="evidence" value="ECO:0007669"/>
    <property type="project" value="TreeGrafter"/>
</dbReference>
<feature type="transmembrane region" description="Helical" evidence="4">
    <location>
        <begin position="42"/>
        <end position="59"/>
    </location>
</feature>
<evidence type="ECO:0000256" key="2">
    <source>
        <dbReference type="ARBA" id="ARBA00022676"/>
    </source>
</evidence>
<dbReference type="Gene3D" id="3.90.550.10">
    <property type="entry name" value="Spore Coat Polysaccharide Biosynthesis Protein SpsA, Chain A"/>
    <property type="match status" value="1"/>
</dbReference>
<proteinExistence type="inferred from homology"/>
<keyword evidence="6" id="KW-1185">Reference proteome</keyword>